<feature type="domain" description="Peptidoglycan binding-like" evidence="3">
    <location>
        <begin position="302"/>
        <end position="360"/>
    </location>
</feature>
<organism evidence="4 5">
    <name type="scientific">Streptomyces flavidovirens</name>
    <dbReference type="NCBI Taxonomy" id="67298"/>
    <lineage>
        <taxon>Bacteria</taxon>
        <taxon>Bacillati</taxon>
        <taxon>Actinomycetota</taxon>
        <taxon>Actinomycetes</taxon>
        <taxon>Kitasatosporales</taxon>
        <taxon>Streptomycetaceae</taxon>
        <taxon>Streptomyces</taxon>
    </lineage>
</organism>
<reference evidence="4 5" key="1">
    <citation type="submission" date="2024-10" db="EMBL/GenBank/DDBJ databases">
        <title>The Natural Products Discovery Center: Release of the First 8490 Sequenced Strains for Exploring Actinobacteria Biosynthetic Diversity.</title>
        <authorList>
            <person name="Kalkreuter E."/>
            <person name="Kautsar S.A."/>
            <person name="Yang D."/>
            <person name="Bader C.D."/>
            <person name="Teijaro C.N."/>
            <person name="Fluegel L."/>
            <person name="Davis C.M."/>
            <person name="Simpson J.R."/>
            <person name="Lauterbach L."/>
            <person name="Steele A.D."/>
            <person name="Gui C."/>
            <person name="Meng S."/>
            <person name="Li G."/>
            <person name="Viehrig K."/>
            <person name="Ye F."/>
            <person name="Su P."/>
            <person name="Kiefer A.F."/>
            <person name="Nichols A."/>
            <person name="Cepeda A.J."/>
            <person name="Yan W."/>
            <person name="Fan B."/>
            <person name="Jiang Y."/>
            <person name="Adhikari A."/>
            <person name="Zheng C.-J."/>
            <person name="Schuster L."/>
            <person name="Cowan T.M."/>
            <person name="Smanski M.J."/>
            <person name="Chevrette M.G."/>
            <person name="De Carvalho L.P.S."/>
            <person name="Shen B."/>
        </authorList>
    </citation>
    <scope>NUCLEOTIDE SEQUENCE [LARGE SCALE GENOMIC DNA]</scope>
    <source>
        <strain evidence="4 5">NPDC003029</strain>
    </source>
</reference>
<dbReference type="SUPFAM" id="SSF47090">
    <property type="entry name" value="PGBD-like"/>
    <property type="match status" value="1"/>
</dbReference>
<protein>
    <submittedName>
        <fullName evidence="4">Peptidoglycan-binding protein</fullName>
    </submittedName>
</protein>
<sequence>MSGHICPECGTDRGAASEDGRPGCGCAERAAEAVRAERSAEVAAAEDFNPLRIRPYVTLQGPETDGTPAPPPYSEHERARQPERARQLEDDAAATMVLGVVRGPVGGPGAGSGAGSGAGDDVTVAMRAVPQSGPPPGAGPGHGFGPEEPPVPLRKQRTGPGLWLAVGAAAVAVVGTAAFAGGLFSGSEELDRALPDTVTGAPSASDAPEASASESGAGSQSATPSASAAASASASVSASASASVSASASPSRSAGASASVGPGSSKRAAPVISAAPSTAQATGTVEQSPQPAAGAVLSRGDRGPEVAELQNRLAQLRLYAGPENGRFNGRVEEAVRTYQSYRYIQGDPEGTYGPHTRRALEAETREP</sequence>
<feature type="region of interest" description="Disordered" evidence="1">
    <location>
        <begin position="345"/>
        <end position="367"/>
    </location>
</feature>
<evidence type="ECO:0000313" key="5">
    <source>
        <dbReference type="Proteomes" id="UP001601976"/>
    </source>
</evidence>
<comment type="caution">
    <text evidence="4">The sequence shown here is derived from an EMBL/GenBank/DDBJ whole genome shotgun (WGS) entry which is preliminary data.</text>
</comment>
<name>A0ABW6R906_9ACTN</name>
<evidence type="ECO:0000313" key="4">
    <source>
        <dbReference type="EMBL" id="MFF3337692.1"/>
    </source>
</evidence>
<dbReference type="InterPro" id="IPR036365">
    <property type="entry name" value="PGBD-like_sf"/>
</dbReference>
<keyword evidence="5" id="KW-1185">Reference proteome</keyword>
<proteinExistence type="predicted"/>
<dbReference type="EMBL" id="JBIAPK010000001">
    <property type="protein sequence ID" value="MFF3337692.1"/>
    <property type="molecule type" value="Genomic_DNA"/>
</dbReference>
<feature type="compositionally biased region" description="Low complexity" evidence="1">
    <location>
        <begin position="201"/>
        <end position="265"/>
    </location>
</feature>
<evidence type="ECO:0000256" key="1">
    <source>
        <dbReference type="SAM" id="MobiDB-lite"/>
    </source>
</evidence>
<feature type="compositionally biased region" description="Polar residues" evidence="1">
    <location>
        <begin position="275"/>
        <end position="290"/>
    </location>
</feature>
<feature type="compositionally biased region" description="Basic and acidic residues" evidence="1">
    <location>
        <begin position="74"/>
        <end position="84"/>
    </location>
</feature>
<keyword evidence="2" id="KW-0812">Transmembrane</keyword>
<evidence type="ECO:0000256" key="2">
    <source>
        <dbReference type="SAM" id="Phobius"/>
    </source>
</evidence>
<feature type="region of interest" description="Disordered" evidence="1">
    <location>
        <begin position="58"/>
        <end position="84"/>
    </location>
</feature>
<evidence type="ECO:0000259" key="3">
    <source>
        <dbReference type="Pfam" id="PF01471"/>
    </source>
</evidence>
<gene>
    <name evidence="4" type="ORF">ACFYWW_02990</name>
</gene>
<keyword evidence="2" id="KW-1133">Transmembrane helix</keyword>
<dbReference type="Proteomes" id="UP001601976">
    <property type="component" value="Unassembled WGS sequence"/>
</dbReference>
<dbReference type="Pfam" id="PF01471">
    <property type="entry name" value="PG_binding_1"/>
    <property type="match status" value="1"/>
</dbReference>
<feature type="region of interest" description="Disordered" evidence="1">
    <location>
        <begin position="1"/>
        <end position="24"/>
    </location>
</feature>
<keyword evidence="2" id="KW-0472">Membrane</keyword>
<dbReference type="Gene3D" id="1.10.101.10">
    <property type="entry name" value="PGBD-like superfamily/PGBD"/>
    <property type="match status" value="1"/>
</dbReference>
<feature type="transmembrane region" description="Helical" evidence="2">
    <location>
        <begin position="162"/>
        <end position="184"/>
    </location>
</feature>
<feature type="region of interest" description="Disordered" evidence="1">
    <location>
        <begin position="194"/>
        <end position="304"/>
    </location>
</feature>
<accession>A0ABW6R906</accession>
<dbReference type="InterPro" id="IPR036366">
    <property type="entry name" value="PGBDSf"/>
</dbReference>
<feature type="region of interest" description="Disordered" evidence="1">
    <location>
        <begin position="127"/>
        <end position="153"/>
    </location>
</feature>
<dbReference type="InterPro" id="IPR002477">
    <property type="entry name" value="Peptidoglycan-bd-like"/>
</dbReference>
<feature type="compositionally biased region" description="Basic and acidic residues" evidence="1">
    <location>
        <begin position="358"/>
        <end position="367"/>
    </location>
</feature>
<dbReference type="RefSeq" id="WP_387893507.1">
    <property type="nucleotide sequence ID" value="NZ_JBIAPK010000001.1"/>
</dbReference>